<dbReference type="CDD" id="cd14797">
    <property type="entry name" value="DUF302"/>
    <property type="match status" value="1"/>
</dbReference>
<evidence type="ECO:0000313" key="3">
    <source>
        <dbReference type="Proteomes" id="UP000031843"/>
    </source>
</evidence>
<dbReference type="STRING" id="68895.RR42_m3414"/>
<dbReference type="InterPro" id="IPR035923">
    <property type="entry name" value="TT1751-like_sf"/>
</dbReference>
<evidence type="ECO:0000313" key="2">
    <source>
        <dbReference type="EMBL" id="AJG20781.1"/>
    </source>
</evidence>
<keyword evidence="3" id="KW-1185">Reference proteome</keyword>
<dbReference type="RefSeq" id="WP_043349181.1">
    <property type="nucleotide sequence ID" value="NZ_CP010536.1"/>
</dbReference>
<feature type="domain" description="DUF302" evidence="1">
    <location>
        <begin position="32"/>
        <end position="92"/>
    </location>
</feature>
<gene>
    <name evidence="2" type="ORF">RR42_m3414</name>
</gene>
<dbReference type="OrthoDB" id="9799367at2"/>
<dbReference type="PANTHER" id="PTHR38342">
    <property type="entry name" value="SLR5037 PROTEIN"/>
    <property type="match status" value="1"/>
</dbReference>
<organism evidence="2 3">
    <name type="scientific">Cupriavidus basilensis</name>
    <dbReference type="NCBI Taxonomy" id="68895"/>
    <lineage>
        <taxon>Bacteria</taxon>
        <taxon>Pseudomonadati</taxon>
        <taxon>Pseudomonadota</taxon>
        <taxon>Betaproteobacteria</taxon>
        <taxon>Burkholderiales</taxon>
        <taxon>Burkholderiaceae</taxon>
        <taxon>Cupriavidus</taxon>
    </lineage>
</organism>
<proteinExistence type="predicted"/>
<dbReference type="SUPFAM" id="SSF103247">
    <property type="entry name" value="TT1751-like"/>
    <property type="match status" value="1"/>
</dbReference>
<name>A0A0C4YJC1_9BURK</name>
<protein>
    <submittedName>
        <fullName evidence="2">Putative exported protein</fullName>
    </submittedName>
</protein>
<sequence length="129" mass="13517">METYPSRYDFPRTVERLLAAFKDKGMTIFARIDHAEAARNAGLAMPPTQVLIYGNPKGGTPLMLAAPSVALDLPLRVLVRDDGQGGTWVSFHAAAELESAHPLPAGSAAPLAAAQRLILDTVGAQGAPG</sequence>
<evidence type="ECO:0000259" key="1">
    <source>
        <dbReference type="Pfam" id="PF03625"/>
    </source>
</evidence>
<dbReference type="Pfam" id="PF03625">
    <property type="entry name" value="DUF302"/>
    <property type="match status" value="1"/>
</dbReference>
<dbReference type="Proteomes" id="UP000031843">
    <property type="component" value="Chromosome main"/>
</dbReference>
<dbReference type="AlphaFoldDB" id="A0A0C4YJC1"/>
<dbReference type="KEGG" id="cbw:RR42_m3414"/>
<dbReference type="EMBL" id="CP010536">
    <property type="protein sequence ID" value="AJG20781.1"/>
    <property type="molecule type" value="Genomic_DNA"/>
</dbReference>
<reference evidence="2 3" key="1">
    <citation type="journal article" date="2015" name="Genome Announc.">
        <title>Complete Genome Sequence of Cupriavidus basilensis 4G11, Isolated from the Oak Ridge Field Research Center Site.</title>
        <authorList>
            <person name="Ray J."/>
            <person name="Waters R.J."/>
            <person name="Skerker J.M."/>
            <person name="Kuehl J.V."/>
            <person name="Price M.N."/>
            <person name="Huang J."/>
            <person name="Chakraborty R."/>
            <person name="Arkin A.P."/>
            <person name="Deutschbauer A."/>
        </authorList>
    </citation>
    <scope>NUCLEOTIDE SEQUENCE [LARGE SCALE GENOMIC DNA]</scope>
    <source>
        <strain evidence="2">4G11</strain>
    </source>
</reference>
<dbReference type="Gene3D" id="3.30.310.70">
    <property type="entry name" value="TT1751-like domain"/>
    <property type="match status" value="1"/>
</dbReference>
<dbReference type="InterPro" id="IPR005180">
    <property type="entry name" value="DUF302"/>
</dbReference>
<dbReference type="PANTHER" id="PTHR38342:SF2">
    <property type="entry name" value="INNER MEMBRANE OR EXPORTED"/>
    <property type="match status" value="1"/>
</dbReference>
<accession>A0A0C4YJC1</accession>